<dbReference type="PANTHER" id="PTHR43861:SF6">
    <property type="entry name" value="METHYLTRANSFERASE TYPE 11"/>
    <property type="match status" value="1"/>
</dbReference>
<dbReference type="AlphaFoldDB" id="A0A698G1M3"/>
<keyword evidence="1" id="KW-0808">Transferase</keyword>
<reference evidence="1 2" key="1">
    <citation type="submission" date="2019-09" db="EMBL/GenBank/DDBJ databases">
        <authorList>
            <consortium name="PulseNet: The National Subtyping Network for Foodborne Disease Surveillance"/>
            <person name="Tarr C.L."/>
            <person name="Trees E."/>
            <person name="Katz L.S."/>
            <person name="Carleton-Romer H.A."/>
            <person name="Stroika S."/>
            <person name="Kucerova Z."/>
            <person name="Roache K.F."/>
            <person name="Sabol A.L."/>
            <person name="Besser J."/>
            <person name="Gerner-Smidt P."/>
        </authorList>
    </citation>
    <scope>NUCLEOTIDE SEQUENCE [LARGE SCALE GENOMIC DNA]</scope>
    <source>
        <strain evidence="1 2">PNUSAC011760</strain>
    </source>
</reference>
<dbReference type="CDD" id="cd02440">
    <property type="entry name" value="AdoMet_MTases"/>
    <property type="match status" value="1"/>
</dbReference>
<dbReference type="EMBL" id="AAKYAN010000024">
    <property type="protein sequence ID" value="ECW8955365.1"/>
    <property type="molecule type" value="Genomic_DNA"/>
</dbReference>
<evidence type="ECO:0000313" key="1">
    <source>
        <dbReference type="EMBL" id="ECW8955365.1"/>
    </source>
</evidence>
<dbReference type="GO" id="GO:0032259">
    <property type="term" value="P:methylation"/>
    <property type="evidence" value="ECO:0007669"/>
    <property type="project" value="UniProtKB-KW"/>
</dbReference>
<accession>A0A698G1M3</accession>
<evidence type="ECO:0000313" key="2">
    <source>
        <dbReference type="Proteomes" id="UP000440714"/>
    </source>
</evidence>
<comment type="caution">
    <text evidence="1">The sequence shown here is derived from an EMBL/GenBank/DDBJ whole genome shotgun (WGS) entry which is preliminary data.</text>
</comment>
<sequence>MKCYLCNSEKKIQREGKVRDNKDIKILECCDCGLVFLDSQDIDDGFYKNNSMLNQDFFKFAKREFKNLKDAIKVFQIDNSLTIKSRLKFCLNSIVGKDILDFGSGHAGFLIQAKPFVRSASGVEIEQQVEEIYKNNNINLYRNLDDVDLKLIGIEGYDVITAFHVVEHLKDPIGILKKLSSKLKDNGKMIVEVPNANDALLTIYKNKAFSEFTYWSPHIFLYSPHTLKKLGEKAGLRVEFVKCVQRYPLSNTLYWLANGLPAGQKHWGNFIDNPILQNAYEQTLASLGATDTLIAQFSKI</sequence>
<dbReference type="InterPro" id="IPR029063">
    <property type="entry name" value="SAM-dependent_MTases_sf"/>
</dbReference>
<dbReference type="PANTHER" id="PTHR43861">
    <property type="entry name" value="TRANS-ACONITATE 2-METHYLTRANSFERASE-RELATED"/>
    <property type="match status" value="1"/>
</dbReference>
<protein>
    <submittedName>
        <fullName evidence="1">Class I SAM-dependent methyltransferase</fullName>
    </submittedName>
</protein>
<dbReference type="RefSeq" id="WP_214098083.1">
    <property type="nucleotide sequence ID" value="NZ_JAHCYQ010000028.1"/>
</dbReference>
<name>A0A698G1M3_CAMLA</name>
<dbReference type="SUPFAM" id="SSF53335">
    <property type="entry name" value="S-adenosyl-L-methionine-dependent methyltransferases"/>
    <property type="match status" value="1"/>
</dbReference>
<keyword evidence="1" id="KW-0489">Methyltransferase</keyword>
<dbReference type="Gene3D" id="3.40.50.150">
    <property type="entry name" value="Vaccinia Virus protein VP39"/>
    <property type="match status" value="1"/>
</dbReference>
<proteinExistence type="predicted"/>
<dbReference type="Pfam" id="PF13489">
    <property type="entry name" value="Methyltransf_23"/>
    <property type="match status" value="1"/>
</dbReference>
<dbReference type="Proteomes" id="UP000440714">
    <property type="component" value="Unassembled WGS sequence"/>
</dbReference>
<gene>
    <name evidence="1" type="ORF">F5R70_08040</name>
</gene>
<dbReference type="GO" id="GO:0008168">
    <property type="term" value="F:methyltransferase activity"/>
    <property type="evidence" value="ECO:0007669"/>
    <property type="project" value="UniProtKB-KW"/>
</dbReference>
<organism evidence="1 2">
    <name type="scientific">Campylobacter lari</name>
    <dbReference type="NCBI Taxonomy" id="201"/>
    <lineage>
        <taxon>Bacteria</taxon>
        <taxon>Pseudomonadati</taxon>
        <taxon>Campylobacterota</taxon>
        <taxon>Epsilonproteobacteria</taxon>
        <taxon>Campylobacterales</taxon>
        <taxon>Campylobacteraceae</taxon>
        <taxon>Campylobacter</taxon>
    </lineage>
</organism>